<dbReference type="EMBL" id="SDMK01000005">
    <property type="protein sequence ID" value="RXS93277.1"/>
    <property type="molecule type" value="Genomic_DNA"/>
</dbReference>
<organism evidence="6 7">
    <name type="scientific">Silvibacterium dinghuense</name>
    <dbReference type="NCBI Taxonomy" id="1560006"/>
    <lineage>
        <taxon>Bacteria</taxon>
        <taxon>Pseudomonadati</taxon>
        <taxon>Acidobacteriota</taxon>
        <taxon>Terriglobia</taxon>
        <taxon>Terriglobales</taxon>
        <taxon>Acidobacteriaceae</taxon>
        <taxon>Silvibacterium</taxon>
    </lineage>
</organism>
<dbReference type="CDD" id="cd03257">
    <property type="entry name" value="ABC_NikE_OppD_transporters"/>
    <property type="match status" value="1"/>
</dbReference>
<dbReference type="PANTHER" id="PTHR43776">
    <property type="entry name" value="TRANSPORT ATP-BINDING PROTEIN"/>
    <property type="match status" value="1"/>
</dbReference>
<evidence type="ECO:0000256" key="3">
    <source>
        <dbReference type="ARBA" id="ARBA00022741"/>
    </source>
</evidence>
<dbReference type="Proteomes" id="UP000290253">
    <property type="component" value="Unassembled WGS sequence"/>
</dbReference>
<dbReference type="InterPro" id="IPR003593">
    <property type="entry name" value="AAA+_ATPase"/>
</dbReference>
<evidence type="ECO:0000256" key="2">
    <source>
        <dbReference type="ARBA" id="ARBA00022448"/>
    </source>
</evidence>
<comment type="similarity">
    <text evidence="1">Belongs to the ABC transporter superfamily.</text>
</comment>
<dbReference type="Pfam" id="PF00005">
    <property type="entry name" value="ABC_tran"/>
    <property type="match status" value="1"/>
</dbReference>
<dbReference type="PROSITE" id="PS50893">
    <property type="entry name" value="ABC_TRANSPORTER_2"/>
    <property type="match status" value="1"/>
</dbReference>
<evidence type="ECO:0000313" key="7">
    <source>
        <dbReference type="Proteomes" id="UP000290253"/>
    </source>
</evidence>
<sequence>MALLEARSLAKSYGPDARVVDDVSFSIAEGETLGLVGESGSGKSTIARMVLGLIEPTSGEVLFDGQPVGRSGQRELRRRMQVVFQDPFAALNPRMRVRELVAEPLVIHKTCAAGELRGRVTEMLRAVGLDESALERYPHEFSGGQRQRVNIARALILRPKMLVLDEPVSALDVSVGAQVINLLRELQRDFALTYLFISHSMPLVRYLSTRIAVLHRGKLVEEGPSLELCAAPREAYTRSLLEATPSLASF</sequence>
<proteinExistence type="inferred from homology"/>
<evidence type="ECO:0000313" key="6">
    <source>
        <dbReference type="EMBL" id="RXS93277.1"/>
    </source>
</evidence>
<keyword evidence="3" id="KW-0547">Nucleotide-binding</keyword>
<feature type="domain" description="ABC transporter" evidence="5">
    <location>
        <begin position="4"/>
        <end position="241"/>
    </location>
</feature>
<protein>
    <submittedName>
        <fullName evidence="6">ABC transporter ATP-binding protein</fullName>
    </submittedName>
</protein>
<dbReference type="AlphaFoldDB" id="A0A4Q1S8E2"/>
<dbReference type="InterPro" id="IPR003439">
    <property type="entry name" value="ABC_transporter-like_ATP-bd"/>
</dbReference>
<dbReference type="SUPFAM" id="SSF52540">
    <property type="entry name" value="P-loop containing nucleoside triphosphate hydrolases"/>
    <property type="match status" value="1"/>
</dbReference>
<gene>
    <name evidence="6" type="ORF">ESZ00_18110</name>
</gene>
<reference evidence="6 7" key="1">
    <citation type="journal article" date="2016" name="Int. J. Syst. Evol. Microbiol.">
        <title>Acidipila dinghuensis sp. nov., an acidobacterium isolated from forest soil.</title>
        <authorList>
            <person name="Jiang Y.W."/>
            <person name="Wang J."/>
            <person name="Chen M.H."/>
            <person name="Lv Y.Y."/>
            <person name="Qiu L.H."/>
        </authorList>
    </citation>
    <scope>NUCLEOTIDE SEQUENCE [LARGE SCALE GENOMIC DNA]</scope>
    <source>
        <strain evidence="6 7">DHOF10</strain>
    </source>
</reference>
<dbReference type="SMART" id="SM00382">
    <property type="entry name" value="AAA"/>
    <property type="match status" value="1"/>
</dbReference>
<evidence type="ECO:0000259" key="5">
    <source>
        <dbReference type="PROSITE" id="PS50893"/>
    </source>
</evidence>
<dbReference type="InterPro" id="IPR050319">
    <property type="entry name" value="ABC_transp_ATP-bind"/>
</dbReference>
<keyword evidence="7" id="KW-1185">Reference proteome</keyword>
<dbReference type="GO" id="GO:0005524">
    <property type="term" value="F:ATP binding"/>
    <property type="evidence" value="ECO:0007669"/>
    <property type="project" value="UniProtKB-KW"/>
</dbReference>
<name>A0A4Q1S8E2_9BACT</name>
<dbReference type="PANTHER" id="PTHR43776:SF7">
    <property type="entry name" value="D,D-DIPEPTIDE TRANSPORT ATP-BINDING PROTEIN DDPF-RELATED"/>
    <property type="match status" value="1"/>
</dbReference>
<dbReference type="PROSITE" id="PS00211">
    <property type="entry name" value="ABC_TRANSPORTER_1"/>
    <property type="match status" value="1"/>
</dbReference>
<accession>A0A4Q1S8E2</accession>
<comment type="caution">
    <text evidence="6">The sequence shown here is derived from an EMBL/GenBank/DDBJ whole genome shotgun (WGS) entry which is preliminary data.</text>
</comment>
<dbReference type="InterPro" id="IPR017871">
    <property type="entry name" value="ABC_transporter-like_CS"/>
</dbReference>
<evidence type="ECO:0000256" key="1">
    <source>
        <dbReference type="ARBA" id="ARBA00005417"/>
    </source>
</evidence>
<dbReference type="GO" id="GO:0055085">
    <property type="term" value="P:transmembrane transport"/>
    <property type="evidence" value="ECO:0007669"/>
    <property type="project" value="UniProtKB-ARBA"/>
</dbReference>
<keyword evidence="4 6" id="KW-0067">ATP-binding</keyword>
<dbReference type="RefSeq" id="WP_129209819.1">
    <property type="nucleotide sequence ID" value="NZ_BMGU01000002.1"/>
</dbReference>
<dbReference type="GO" id="GO:0016887">
    <property type="term" value="F:ATP hydrolysis activity"/>
    <property type="evidence" value="ECO:0007669"/>
    <property type="project" value="InterPro"/>
</dbReference>
<dbReference type="InterPro" id="IPR027417">
    <property type="entry name" value="P-loop_NTPase"/>
</dbReference>
<evidence type="ECO:0000256" key="4">
    <source>
        <dbReference type="ARBA" id="ARBA00022840"/>
    </source>
</evidence>
<dbReference type="Gene3D" id="3.40.50.300">
    <property type="entry name" value="P-loop containing nucleotide triphosphate hydrolases"/>
    <property type="match status" value="1"/>
</dbReference>
<keyword evidence="2" id="KW-0813">Transport</keyword>
<dbReference type="OrthoDB" id="9806285at2"/>